<protein>
    <submittedName>
        <fullName evidence="1">Uncharacterized protein</fullName>
    </submittedName>
</protein>
<dbReference type="VEuPathDB" id="FungiDB:MYCFIDRAFT_202226"/>
<gene>
    <name evidence="1" type="ORF">MYCFIDRAFT_202226</name>
</gene>
<dbReference type="OrthoDB" id="3638355at2759"/>
<dbReference type="AlphaFoldDB" id="M3AM73"/>
<evidence type="ECO:0000313" key="1">
    <source>
        <dbReference type="EMBL" id="EME85681.1"/>
    </source>
</evidence>
<dbReference type="Proteomes" id="UP000016932">
    <property type="component" value="Unassembled WGS sequence"/>
</dbReference>
<proteinExistence type="predicted"/>
<name>M3AM73_PSEFD</name>
<dbReference type="HOGENOM" id="CLU_1816625_0_0_1"/>
<organism evidence="1 2">
    <name type="scientific">Pseudocercospora fijiensis (strain CIRAD86)</name>
    <name type="common">Black leaf streak disease fungus</name>
    <name type="synonym">Mycosphaerella fijiensis</name>
    <dbReference type="NCBI Taxonomy" id="383855"/>
    <lineage>
        <taxon>Eukaryota</taxon>
        <taxon>Fungi</taxon>
        <taxon>Dikarya</taxon>
        <taxon>Ascomycota</taxon>
        <taxon>Pezizomycotina</taxon>
        <taxon>Dothideomycetes</taxon>
        <taxon>Dothideomycetidae</taxon>
        <taxon>Mycosphaerellales</taxon>
        <taxon>Mycosphaerellaceae</taxon>
        <taxon>Pseudocercospora</taxon>
    </lineage>
</organism>
<sequence>MIWEEHHHHVSRSKDLGPGRDLLDSGGRKILLPYQVHGLFNIRELGLPILKLGRILDTKSSKHWTGVGIWQFGSKAYVSVSRERCGLVRFAKETGLPAMTWILQALIKKENSVTLVMDVNEWPDFFEKRQDVTVYMGSMAGF</sequence>
<reference evidence="1 2" key="1">
    <citation type="journal article" date="2012" name="PLoS Pathog.">
        <title>Diverse lifestyles and strategies of plant pathogenesis encoded in the genomes of eighteen Dothideomycetes fungi.</title>
        <authorList>
            <person name="Ohm R.A."/>
            <person name="Feau N."/>
            <person name="Henrissat B."/>
            <person name="Schoch C.L."/>
            <person name="Horwitz B.A."/>
            <person name="Barry K.W."/>
            <person name="Condon B.J."/>
            <person name="Copeland A.C."/>
            <person name="Dhillon B."/>
            <person name="Glaser F."/>
            <person name="Hesse C.N."/>
            <person name="Kosti I."/>
            <person name="LaButti K."/>
            <person name="Lindquist E.A."/>
            <person name="Lucas S."/>
            <person name="Salamov A.A."/>
            <person name="Bradshaw R.E."/>
            <person name="Ciuffetti L."/>
            <person name="Hamelin R.C."/>
            <person name="Kema G.H.J."/>
            <person name="Lawrence C."/>
            <person name="Scott J.A."/>
            <person name="Spatafora J.W."/>
            <person name="Turgeon B.G."/>
            <person name="de Wit P.J.G.M."/>
            <person name="Zhong S."/>
            <person name="Goodwin S.B."/>
            <person name="Grigoriev I.V."/>
        </authorList>
    </citation>
    <scope>NUCLEOTIDE SEQUENCE [LARGE SCALE GENOMIC DNA]</scope>
    <source>
        <strain evidence="1 2">CIRAD86</strain>
    </source>
</reference>
<keyword evidence="2" id="KW-1185">Reference proteome</keyword>
<dbReference type="KEGG" id="pfj:MYCFIDRAFT_202226"/>
<accession>M3AM73</accession>
<dbReference type="GeneID" id="19336016"/>
<evidence type="ECO:0000313" key="2">
    <source>
        <dbReference type="Proteomes" id="UP000016932"/>
    </source>
</evidence>
<dbReference type="RefSeq" id="XP_007923209.1">
    <property type="nucleotide sequence ID" value="XM_007925018.1"/>
</dbReference>
<dbReference type="EMBL" id="KB446556">
    <property type="protein sequence ID" value="EME85681.1"/>
    <property type="molecule type" value="Genomic_DNA"/>
</dbReference>